<accession>A0A8H6A5X8</accession>
<evidence type="ECO:0000259" key="3">
    <source>
        <dbReference type="PROSITE" id="PS50404"/>
    </source>
</evidence>
<dbReference type="InterPro" id="IPR004045">
    <property type="entry name" value="Glutathione_S-Trfase_N"/>
</dbReference>
<protein>
    <recommendedName>
        <fullName evidence="3">GST N-terminal domain-containing protein</fullName>
    </recommendedName>
</protein>
<feature type="domain" description="GST N-terminal" evidence="3">
    <location>
        <begin position="30"/>
        <end position="119"/>
    </location>
</feature>
<dbReference type="InterPro" id="IPR025314">
    <property type="entry name" value="DUF4219"/>
</dbReference>
<gene>
    <name evidence="4" type="ORF">ETB97_012726</name>
</gene>
<feature type="region of interest" description="Disordered" evidence="2">
    <location>
        <begin position="203"/>
        <end position="232"/>
    </location>
</feature>
<evidence type="ECO:0000313" key="4">
    <source>
        <dbReference type="EMBL" id="KAF5861639.1"/>
    </source>
</evidence>
<dbReference type="PANTHER" id="PTHR44051:SF8">
    <property type="entry name" value="GLUTATHIONE S-TRANSFERASE GSTA"/>
    <property type="match status" value="1"/>
</dbReference>
<reference evidence="4 5" key="1">
    <citation type="submission" date="2019-04" db="EMBL/GenBank/DDBJ databases">
        <title>Aspergillus burnettii sp. nov., novel species from soil in southeast Queensland.</title>
        <authorList>
            <person name="Gilchrist C.L.M."/>
            <person name="Pitt J.I."/>
            <person name="Lange L."/>
            <person name="Lacey H.J."/>
            <person name="Vuong D."/>
            <person name="Midgley D.J."/>
            <person name="Greenfield P."/>
            <person name="Bradbury M."/>
            <person name="Lacey E."/>
            <person name="Busk P.K."/>
            <person name="Pilgaard B."/>
            <person name="Chooi Y.H."/>
            <person name="Piggott A.M."/>
        </authorList>
    </citation>
    <scope>NUCLEOTIDE SEQUENCE [LARGE SCALE GENOMIC DNA]</scope>
    <source>
        <strain evidence="4 5">FRR 5400</strain>
    </source>
</reference>
<dbReference type="Proteomes" id="UP000541154">
    <property type="component" value="Unassembled WGS sequence"/>
</dbReference>
<dbReference type="Pfam" id="PF02798">
    <property type="entry name" value="GST_N"/>
    <property type="match status" value="1"/>
</dbReference>
<dbReference type="Pfam" id="PF13961">
    <property type="entry name" value="DUF4219"/>
    <property type="match status" value="1"/>
</dbReference>
<keyword evidence="5" id="KW-1185">Reference proteome</keyword>
<dbReference type="Gene3D" id="1.20.1050.130">
    <property type="match status" value="1"/>
</dbReference>
<dbReference type="PANTHER" id="PTHR44051">
    <property type="entry name" value="GLUTATHIONE S-TRANSFERASE-RELATED"/>
    <property type="match status" value="1"/>
</dbReference>
<dbReference type="AlphaFoldDB" id="A0A8H6A5X8"/>
<dbReference type="EMBL" id="SPNV01000094">
    <property type="protein sequence ID" value="KAF5861639.1"/>
    <property type="molecule type" value="Genomic_DNA"/>
</dbReference>
<evidence type="ECO:0000256" key="2">
    <source>
        <dbReference type="SAM" id="MobiDB-lite"/>
    </source>
</evidence>
<dbReference type="SUPFAM" id="SSF52833">
    <property type="entry name" value="Thioredoxin-like"/>
    <property type="match status" value="1"/>
</dbReference>
<organism evidence="4 5">
    <name type="scientific">Petromyces alliaceus</name>
    <name type="common">Aspergillus alliaceus</name>
    <dbReference type="NCBI Taxonomy" id="209559"/>
    <lineage>
        <taxon>Eukaryota</taxon>
        <taxon>Fungi</taxon>
        <taxon>Dikarya</taxon>
        <taxon>Ascomycota</taxon>
        <taxon>Pezizomycotina</taxon>
        <taxon>Eurotiomycetes</taxon>
        <taxon>Eurotiomycetidae</taxon>
        <taxon>Eurotiales</taxon>
        <taxon>Aspergillaceae</taxon>
        <taxon>Aspergillus</taxon>
        <taxon>Aspergillus subgen. Circumdati</taxon>
    </lineage>
</organism>
<comment type="caution">
    <text evidence="4">The sequence shown here is derived from an EMBL/GenBank/DDBJ whole genome shotgun (WGS) entry which is preliminary data.</text>
</comment>
<proteinExistence type="inferred from homology"/>
<evidence type="ECO:0000256" key="1">
    <source>
        <dbReference type="ARBA" id="ARBA00007409"/>
    </source>
</evidence>
<feature type="compositionally biased region" description="Basic and acidic residues" evidence="2">
    <location>
        <begin position="214"/>
        <end position="232"/>
    </location>
</feature>
<comment type="similarity">
    <text evidence="1">Belongs to the GST superfamily.</text>
</comment>
<name>A0A8H6A5X8_PETAA</name>
<evidence type="ECO:0000313" key="5">
    <source>
        <dbReference type="Proteomes" id="UP000541154"/>
    </source>
</evidence>
<sequence>MSQRRSHLLVGLGVVSLVGAVARRKYYPSSFLRLLPHDAGFLTWQVGLRQFLATARGVIREYFCADNIDDDFEDEWTKDPSFLAVNPNGRIPAITDNGQRVFESGAILLYLAEKYDNNYRVNYPPGTRKYYEQLCWLMFQMGVVGPMQAVDSEIKPEASQISRYETNAGITIPKDVFERMCLTPQLPVKGQLRKTLGNPTPVWLGPYNLPETPEEPKPTEADEATELDKPAETDETVEIINLRSESIEILPGGSLGREETPGEDPDRQLWGELISAMPEESEIPAYTAVTPLKIATFSIEKLDRTNVSSWKAQYKIFLETQGYWKIVEHIHNW</sequence>
<dbReference type="PROSITE" id="PS50404">
    <property type="entry name" value="GST_NTER"/>
    <property type="match status" value="1"/>
</dbReference>
<dbReference type="InterPro" id="IPR036249">
    <property type="entry name" value="Thioredoxin-like_sf"/>
</dbReference>